<evidence type="ECO:0000313" key="2">
    <source>
        <dbReference type="Proteomes" id="UP001420932"/>
    </source>
</evidence>
<name>A0AAP0ESN1_9MAGN</name>
<accession>A0AAP0ESN1</accession>
<dbReference type="AlphaFoldDB" id="A0AAP0ESN1"/>
<gene>
    <name evidence="1" type="ORF">Syun_025704</name>
</gene>
<keyword evidence="2" id="KW-1185">Reference proteome</keyword>
<proteinExistence type="predicted"/>
<dbReference type="EMBL" id="JBBNAF010000011">
    <property type="protein sequence ID" value="KAK9098659.1"/>
    <property type="molecule type" value="Genomic_DNA"/>
</dbReference>
<organism evidence="1 2">
    <name type="scientific">Stephania yunnanensis</name>
    <dbReference type="NCBI Taxonomy" id="152371"/>
    <lineage>
        <taxon>Eukaryota</taxon>
        <taxon>Viridiplantae</taxon>
        <taxon>Streptophyta</taxon>
        <taxon>Embryophyta</taxon>
        <taxon>Tracheophyta</taxon>
        <taxon>Spermatophyta</taxon>
        <taxon>Magnoliopsida</taxon>
        <taxon>Ranunculales</taxon>
        <taxon>Menispermaceae</taxon>
        <taxon>Menispermoideae</taxon>
        <taxon>Cissampelideae</taxon>
        <taxon>Stephania</taxon>
    </lineage>
</organism>
<evidence type="ECO:0000313" key="1">
    <source>
        <dbReference type="EMBL" id="KAK9098659.1"/>
    </source>
</evidence>
<dbReference type="Proteomes" id="UP001420932">
    <property type="component" value="Unassembled WGS sequence"/>
</dbReference>
<comment type="caution">
    <text evidence="1">The sequence shown here is derived from an EMBL/GenBank/DDBJ whole genome shotgun (WGS) entry which is preliminary data.</text>
</comment>
<sequence>MRNYVVCASFLPTAKENEINLLQVSLIYEIVGERYINVRQVISDSILEAMMIGRGIGLPFLMLIIMQCEEVGLPFRNDKMDVNPELTLDDGIPIHNPGFAAGYHFEKPTFSIEEIIGYPAPPPAPLRP</sequence>
<protein>
    <submittedName>
        <fullName evidence="1">Uncharacterized protein</fullName>
    </submittedName>
</protein>
<reference evidence="1 2" key="1">
    <citation type="submission" date="2024-01" db="EMBL/GenBank/DDBJ databases">
        <title>Genome assemblies of Stephania.</title>
        <authorList>
            <person name="Yang L."/>
        </authorList>
    </citation>
    <scope>NUCLEOTIDE SEQUENCE [LARGE SCALE GENOMIC DNA]</scope>
    <source>
        <strain evidence="1">YNDBR</strain>
        <tissue evidence="1">Leaf</tissue>
    </source>
</reference>